<evidence type="ECO:0000313" key="4">
    <source>
        <dbReference type="Proteomes" id="UP000245399"/>
    </source>
</evidence>
<keyword evidence="1" id="KW-0472">Membrane</keyword>
<keyword evidence="1" id="KW-1133">Transmembrane helix</keyword>
<evidence type="ECO:0000256" key="1">
    <source>
        <dbReference type="SAM" id="Phobius"/>
    </source>
</evidence>
<sequence length="71" mass="8385">MRKDSIHIRILSFFFEFFYQLIGGIGFLLCIYFFFSFDTITQRVVAILSTIAIFCIICWLGDTLIKKLRGY</sequence>
<dbReference type="Proteomes" id="UP000245399">
    <property type="component" value="Chromosome"/>
</dbReference>
<proteinExistence type="predicted"/>
<reference evidence="5" key="3">
    <citation type="submission" date="2018-06" db="EMBL/GenBank/DDBJ databases">
        <title>Serratia marcescens genome sequencing and assembly.</title>
        <authorList>
            <person name="Martins R.C."/>
            <person name="Perdigao-Neto L.V."/>
            <person name="Costa S.F."/>
            <person name="Levin A.S.S."/>
        </authorList>
    </citation>
    <scope>NUCLEOTIDE SEQUENCE [LARGE SCALE GENOMIC DNA]</scope>
    <source>
        <strain evidence="5">1283</strain>
    </source>
</reference>
<reference evidence="3" key="4">
    <citation type="submission" date="2018-06" db="EMBL/GenBank/DDBJ databases">
        <authorList>
            <person name="Martins R.C."/>
            <person name="Perdigao-Neto L.V."/>
            <person name="Costa S.F."/>
            <person name="Levin A.S.S."/>
        </authorList>
    </citation>
    <scope>NUCLEOTIDE SEQUENCE</scope>
    <source>
        <strain evidence="3">1283</strain>
    </source>
</reference>
<evidence type="ECO:0000313" key="3">
    <source>
        <dbReference type="EMBL" id="PYA72736.1"/>
    </source>
</evidence>
<keyword evidence="5" id="KW-1185">Reference proteome</keyword>
<gene>
    <name evidence="2" type="ORF">DKC05_04805</name>
    <name evidence="3" type="ORF">DMW51_04815</name>
</gene>
<organism evidence="2 4">
    <name type="scientific">Serratia marcescens</name>
    <dbReference type="NCBI Taxonomy" id="615"/>
    <lineage>
        <taxon>Bacteria</taxon>
        <taxon>Pseudomonadati</taxon>
        <taxon>Pseudomonadota</taxon>
        <taxon>Gammaproteobacteria</taxon>
        <taxon>Enterobacterales</taxon>
        <taxon>Yersiniaceae</taxon>
        <taxon>Serratia</taxon>
    </lineage>
</organism>
<keyword evidence="1" id="KW-0812">Transmembrane</keyword>
<feature type="transmembrane region" description="Helical" evidence="1">
    <location>
        <begin position="40"/>
        <end position="61"/>
    </location>
</feature>
<protein>
    <submittedName>
        <fullName evidence="2">Uncharacterized protein</fullName>
    </submittedName>
</protein>
<dbReference type="EMBL" id="QJQB01000101">
    <property type="protein sequence ID" value="PYA72736.1"/>
    <property type="molecule type" value="Genomic_DNA"/>
</dbReference>
<accession>A0AB33FQF7</accession>
<name>A0AB33FQF7_SERMA</name>
<dbReference type="EMBL" id="CP029449">
    <property type="protein sequence ID" value="AWL67035.1"/>
    <property type="molecule type" value="Genomic_DNA"/>
</dbReference>
<dbReference type="AlphaFoldDB" id="A0AB33FQF7"/>
<feature type="transmembrane region" description="Helical" evidence="1">
    <location>
        <begin position="12"/>
        <end position="34"/>
    </location>
</feature>
<evidence type="ECO:0000313" key="2">
    <source>
        <dbReference type="EMBL" id="AWL67035.1"/>
    </source>
</evidence>
<evidence type="ECO:0000313" key="5">
    <source>
        <dbReference type="Proteomes" id="UP000247823"/>
    </source>
</evidence>
<dbReference type="Proteomes" id="UP000247823">
    <property type="component" value="Unassembled WGS sequence"/>
</dbReference>
<reference evidence="3 5" key="2">
    <citation type="submission" date="2018-06" db="EMBL/GenBank/DDBJ databases">
        <title>Serratia marcescens genome sequencing and assembly.</title>
        <authorList>
            <person name="Martins R.C.R."/>
            <person name="Perdigao-Neto L.V."/>
            <person name="Costa S.F."/>
            <person name="Levin A.S.S."/>
        </authorList>
    </citation>
    <scope>NUCLEOTIDE SEQUENCE [LARGE SCALE GENOMIC DNA]</scope>
    <source>
        <strain evidence="3 5">1283</strain>
    </source>
</reference>
<reference evidence="2 4" key="1">
    <citation type="submission" date="2018-05" db="EMBL/GenBank/DDBJ databases">
        <title>Klebsiella quasipneumonaiae provides a window into carbapenemase gene transfer, plasmid rearrangements and nosocomial acquisition from the hospital environment.</title>
        <authorList>
            <person name="Mathers A.J."/>
            <person name="Vegesana K."/>
            <person name="Stoesser N."/>
            <person name="Crook D."/>
            <person name="Vaughan A."/>
            <person name="Barry K."/>
            <person name="Parikh H."/>
            <person name="Sebra R."/>
            <person name="Kotay S."/>
            <person name="Walker A.S."/>
            <person name="Sheppard A.E."/>
        </authorList>
    </citation>
    <scope>NUCLEOTIDE SEQUENCE [LARGE SCALE GENOMIC DNA]</scope>
    <source>
        <strain evidence="2 4">CAV1761</strain>
    </source>
</reference>